<keyword evidence="2" id="KW-1185">Reference proteome</keyword>
<dbReference type="AlphaFoldDB" id="A9D4I0"/>
<dbReference type="Proteomes" id="UP000004291">
    <property type="component" value="Chromosome"/>
</dbReference>
<dbReference type="eggNOG" id="ENOG502ZRGH">
    <property type="taxonomic scope" value="Bacteria"/>
</dbReference>
<dbReference type="EMBL" id="ABIA03000002">
    <property type="protein sequence ID" value="EDQ33884.2"/>
    <property type="molecule type" value="Genomic_DNA"/>
</dbReference>
<evidence type="ECO:0000313" key="1">
    <source>
        <dbReference type="EMBL" id="EDQ33884.2"/>
    </source>
</evidence>
<reference evidence="1 2" key="2">
    <citation type="submission" date="2012-06" db="EMBL/GenBank/DDBJ databases">
        <authorList>
            <person name="Fiebig A."/>
        </authorList>
    </citation>
    <scope>NUCLEOTIDE SEQUENCE [LARGE SCALE GENOMIC DNA]</scope>
    <source>
        <strain evidence="1 2">DFL-43</strain>
    </source>
</reference>
<sequence length="132" mass="14767">MAKNWTLSQSFERLGTVPKNKRWSWSGRSADGKKVSVTLWQDLFQNGTMIYQSTATGTEEGWVGSNGHLELIENLVWARDHLDGEVSVIIAVAKDKTASPRSIAECFPQPNLIMRVIELDENSGDFTLERIG</sequence>
<name>A9D4I0_HOEPD</name>
<proteinExistence type="predicted"/>
<gene>
    <name evidence="1" type="ORF">HPDFL43_05505</name>
</gene>
<comment type="caution">
    <text evidence="1">The sequence shown here is derived from an EMBL/GenBank/DDBJ whole genome shotgun (WGS) entry which is preliminary data.</text>
</comment>
<protein>
    <submittedName>
        <fullName evidence="1">Uncharacterized protein</fullName>
    </submittedName>
</protein>
<dbReference type="STRING" id="411684.HPDFL43_05505"/>
<reference evidence="1 2" key="1">
    <citation type="submission" date="2007-10" db="EMBL/GenBank/DDBJ databases">
        <authorList>
            <person name="Wagner-Dobler I."/>
            <person name="Ferriera S."/>
            <person name="Johnson J."/>
            <person name="Kravitz S."/>
            <person name="Beeson K."/>
            <person name="Sutton G."/>
            <person name="Rogers Y.-H."/>
            <person name="Friedman R."/>
            <person name="Frazier M."/>
            <person name="Venter J.C."/>
        </authorList>
    </citation>
    <scope>NUCLEOTIDE SEQUENCE [LARGE SCALE GENOMIC DNA]</scope>
    <source>
        <strain evidence="1 2">DFL-43</strain>
    </source>
</reference>
<dbReference type="RefSeq" id="WP_156970230.1">
    <property type="nucleotide sequence ID" value="NZ_CM002917.1"/>
</dbReference>
<organism evidence="1 2">
    <name type="scientific">Hoeflea phototrophica (strain DSM 17068 / NCIMB 14078 / DFL-43)</name>
    <dbReference type="NCBI Taxonomy" id="411684"/>
    <lineage>
        <taxon>Bacteria</taxon>
        <taxon>Pseudomonadati</taxon>
        <taxon>Pseudomonadota</taxon>
        <taxon>Alphaproteobacteria</taxon>
        <taxon>Hyphomicrobiales</taxon>
        <taxon>Rhizobiaceae</taxon>
        <taxon>Hoeflea</taxon>
    </lineage>
</organism>
<dbReference type="OrthoDB" id="7595241at2"/>
<accession>A9D4I0</accession>
<evidence type="ECO:0000313" key="2">
    <source>
        <dbReference type="Proteomes" id="UP000004291"/>
    </source>
</evidence>
<dbReference type="HOGENOM" id="CLU_1914184_0_0_5"/>